<dbReference type="AlphaFoldDB" id="A0A8S1L1N0"/>
<keyword evidence="2" id="KW-0863">Zinc-finger</keyword>
<dbReference type="PROSITE" id="PS51292">
    <property type="entry name" value="ZF_RING_CH"/>
    <property type="match status" value="1"/>
</dbReference>
<feature type="domain" description="RING-CH-type" evidence="5">
    <location>
        <begin position="161"/>
        <end position="237"/>
    </location>
</feature>
<evidence type="ECO:0000256" key="2">
    <source>
        <dbReference type="ARBA" id="ARBA00022771"/>
    </source>
</evidence>
<dbReference type="CDD" id="cd16495">
    <property type="entry name" value="RING_CH-C4HC3_MARCH"/>
    <property type="match status" value="1"/>
</dbReference>
<dbReference type="OrthoDB" id="264354at2759"/>
<evidence type="ECO:0000256" key="1">
    <source>
        <dbReference type="ARBA" id="ARBA00022723"/>
    </source>
</evidence>
<keyword evidence="7" id="KW-1185">Reference proteome</keyword>
<dbReference type="SMART" id="SM00240">
    <property type="entry name" value="FHA"/>
    <property type="match status" value="1"/>
</dbReference>
<dbReference type="InterPro" id="IPR011016">
    <property type="entry name" value="Znf_RING-CH"/>
</dbReference>
<comment type="caution">
    <text evidence="6">The sequence shown here is derived from an EMBL/GenBank/DDBJ whole genome shotgun (WGS) entry which is preliminary data.</text>
</comment>
<sequence length="447" mass="52156">MGACTLTKVNRYQLNRTVMPYKVHILAILWPKNQHNLFDFDSNTYFVKEIEVDFSSQIATVDKELVALTQGEWAQNSNEIVNITLNEQDAYINSISQQQDHKLWVVLKLENNQFQSIDHRDLKIGDFIKLGRVTMQLVEYAFMASQDEATQYQDEQEDEVQTINDVFNCRICFSSRASETNPLIRPCKCGGSVKYIHLECLQKWVGIQLKIKQGEHFIQYLWKKLDCEICKATFRNTYKFQDKTYTVLKLPKPKSSYITFKITNIDKQKEAIIYVVEIGEKTELKIGRIPDCDIKLRDISVSRVHATIKLIPTSKHTLESPDYIIRIQNNKSKFGTLVLAQDQDLLKIPEEGIQPNILFQTGRVLFQCTKQKKQNQKTTYKHPENITLTLNQTKQQFEQQEVQESFVTHDELMESDIILNNSQPFQQQQQQQFNIIPLKDDCIKDEL</sequence>
<evidence type="ECO:0000313" key="6">
    <source>
        <dbReference type="EMBL" id="CAD8056674.1"/>
    </source>
</evidence>
<dbReference type="GO" id="GO:0008270">
    <property type="term" value="F:zinc ion binding"/>
    <property type="evidence" value="ECO:0007669"/>
    <property type="project" value="UniProtKB-KW"/>
</dbReference>
<reference evidence="6" key="1">
    <citation type="submission" date="2021-01" db="EMBL/GenBank/DDBJ databases">
        <authorList>
            <consortium name="Genoscope - CEA"/>
            <person name="William W."/>
        </authorList>
    </citation>
    <scope>NUCLEOTIDE SEQUENCE</scope>
</reference>
<dbReference type="SMART" id="SM00744">
    <property type="entry name" value="RINGv"/>
    <property type="match status" value="1"/>
</dbReference>
<evidence type="ECO:0000259" key="5">
    <source>
        <dbReference type="PROSITE" id="PS51292"/>
    </source>
</evidence>
<evidence type="ECO:0000256" key="3">
    <source>
        <dbReference type="ARBA" id="ARBA00022833"/>
    </source>
</evidence>
<dbReference type="Pfam" id="PF12906">
    <property type="entry name" value="RINGv"/>
    <property type="match status" value="1"/>
</dbReference>
<keyword evidence="3" id="KW-0862">Zinc</keyword>
<dbReference type="Proteomes" id="UP000692954">
    <property type="component" value="Unassembled WGS sequence"/>
</dbReference>
<dbReference type="PANTHER" id="PTHR46210:SF1">
    <property type="entry name" value="FHA DOMAIN-CONTAINING PROTEIN"/>
    <property type="match status" value="1"/>
</dbReference>
<evidence type="ECO:0000313" key="7">
    <source>
        <dbReference type="Proteomes" id="UP000692954"/>
    </source>
</evidence>
<proteinExistence type="predicted"/>
<accession>A0A8S1L1N0</accession>
<evidence type="ECO:0000259" key="4">
    <source>
        <dbReference type="PROSITE" id="PS50006"/>
    </source>
</evidence>
<dbReference type="PANTHER" id="PTHR46210">
    <property type="entry name" value="FHA DOMAIN-CONTAINING PROTEIN"/>
    <property type="match status" value="1"/>
</dbReference>
<dbReference type="EMBL" id="CAJJDN010000010">
    <property type="protein sequence ID" value="CAD8056674.1"/>
    <property type="molecule type" value="Genomic_DNA"/>
</dbReference>
<organism evidence="6 7">
    <name type="scientific">Paramecium sonneborni</name>
    <dbReference type="NCBI Taxonomy" id="65129"/>
    <lineage>
        <taxon>Eukaryota</taxon>
        <taxon>Sar</taxon>
        <taxon>Alveolata</taxon>
        <taxon>Ciliophora</taxon>
        <taxon>Intramacronucleata</taxon>
        <taxon>Oligohymenophorea</taxon>
        <taxon>Peniculida</taxon>
        <taxon>Parameciidae</taxon>
        <taxon>Paramecium</taxon>
    </lineage>
</organism>
<keyword evidence="1" id="KW-0479">Metal-binding</keyword>
<dbReference type="PROSITE" id="PS50006">
    <property type="entry name" value="FHA_DOMAIN"/>
    <property type="match status" value="1"/>
</dbReference>
<dbReference type="InterPro" id="IPR000253">
    <property type="entry name" value="FHA_dom"/>
</dbReference>
<name>A0A8S1L1N0_9CILI</name>
<protein>
    <submittedName>
        <fullName evidence="6">Uncharacterized protein</fullName>
    </submittedName>
</protein>
<gene>
    <name evidence="6" type="ORF">PSON_ATCC_30995.1.T0100398</name>
</gene>
<dbReference type="Pfam" id="PF00498">
    <property type="entry name" value="FHA"/>
    <property type="match status" value="1"/>
</dbReference>
<dbReference type="CDD" id="cd00060">
    <property type="entry name" value="FHA"/>
    <property type="match status" value="1"/>
</dbReference>
<feature type="domain" description="FHA" evidence="4">
    <location>
        <begin position="284"/>
        <end position="338"/>
    </location>
</feature>